<feature type="domain" description="N-acetyltransferase" evidence="1">
    <location>
        <begin position="1"/>
        <end position="149"/>
    </location>
</feature>
<dbReference type="InterPro" id="IPR036527">
    <property type="entry name" value="SCP2_sterol-bd_dom_sf"/>
</dbReference>
<dbReference type="PANTHER" id="PTHR37817:SF1">
    <property type="entry name" value="N-ACETYLTRANSFERASE EIS"/>
    <property type="match status" value="1"/>
</dbReference>
<comment type="caution">
    <text evidence="2">The sequence shown here is derived from an EMBL/GenBank/DDBJ whole genome shotgun (WGS) entry which is preliminary data.</text>
</comment>
<dbReference type="Pfam" id="PF13530">
    <property type="entry name" value="SCP2_2"/>
    <property type="match status" value="1"/>
</dbReference>
<evidence type="ECO:0000259" key="1">
    <source>
        <dbReference type="PROSITE" id="PS51186"/>
    </source>
</evidence>
<dbReference type="SUPFAM" id="SSF55718">
    <property type="entry name" value="SCP-like"/>
    <property type="match status" value="1"/>
</dbReference>
<dbReference type="InterPro" id="IPR016181">
    <property type="entry name" value="Acyl_CoA_acyltransferase"/>
</dbReference>
<dbReference type="SUPFAM" id="SSF55729">
    <property type="entry name" value="Acyl-CoA N-acyltransferases (Nat)"/>
    <property type="match status" value="1"/>
</dbReference>
<dbReference type="InterPro" id="IPR041380">
    <property type="entry name" value="Acetyltransf_17"/>
</dbReference>
<gene>
    <name evidence="2" type="ORF">ACRB68_79000</name>
</gene>
<name>A0A7K0C8G6_9ACTN</name>
<accession>A0A7K0C8G6</accession>
<dbReference type="InterPro" id="IPR000182">
    <property type="entry name" value="GNAT_dom"/>
</dbReference>
<dbReference type="Pfam" id="PF13527">
    <property type="entry name" value="Acetyltransf_9"/>
    <property type="match status" value="1"/>
</dbReference>
<dbReference type="EMBL" id="WEGH01000007">
    <property type="protein sequence ID" value="MQY09771.1"/>
    <property type="molecule type" value="Genomic_DNA"/>
</dbReference>
<proteinExistence type="predicted"/>
<organism evidence="2 3">
    <name type="scientific">Actinomadura macrotermitis</name>
    <dbReference type="NCBI Taxonomy" id="2585200"/>
    <lineage>
        <taxon>Bacteria</taxon>
        <taxon>Bacillati</taxon>
        <taxon>Actinomycetota</taxon>
        <taxon>Actinomycetes</taxon>
        <taxon>Streptosporangiales</taxon>
        <taxon>Thermomonosporaceae</taxon>
        <taxon>Actinomadura</taxon>
    </lineage>
</organism>
<dbReference type="Gene3D" id="3.40.630.30">
    <property type="match status" value="2"/>
</dbReference>
<reference evidence="2 3" key="1">
    <citation type="submission" date="2019-10" db="EMBL/GenBank/DDBJ databases">
        <title>Actinomadura rubteroloni sp. nov. and Actinomadura macrotermitis sp. nov., isolated from the gut of fungus growing-termite Macrotermes natalensis.</title>
        <authorList>
            <person name="Benndorf R."/>
            <person name="Martin K."/>
            <person name="Kuefner M."/>
            <person name="De Beer W."/>
            <person name="Kaster A.-K."/>
            <person name="Vollmers J."/>
            <person name="Poulsen M."/>
            <person name="Beemelmanns C."/>
        </authorList>
    </citation>
    <scope>NUCLEOTIDE SEQUENCE [LARGE SCALE GENOMIC DNA]</scope>
    <source>
        <strain evidence="2 3">RB68</strain>
    </source>
</reference>
<evidence type="ECO:0000313" key="2">
    <source>
        <dbReference type="EMBL" id="MQY09771.1"/>
    </source>
</evidence>
<dbReference type="InterPro" id="IPR025559">
    <property type="entry name" value="Eis_dom"/>
</dbReference>
<dbReference type="GO" id="GO:0034069">
    <property type="term" value="F:aminoglycoside N-acetyltransferase activity"/>
    <property type="evidence" value="ECO:0007669"/>
    <property type="project" value="TreeGrafter"/>
</dbReference>
<keyword evidence="3" id="KW-1185">Reference proteome</keyword>
<evidence type="ECO:0000313" key="3">
    <source>
        <dbReference type="Proteomes" id="UP000487268"/>
    </source>
</evidence>
<dbReference type="InterPro" id="IPR051554">
    <property type="entry name" value="Acetyltransferase_Eis"/>
</dbReference>
<dbReference type="GO" id="GO:0030649">
    <property type="term" value="P:aminoglycoside antibiotic catabolic process"/>
    <property type="evidence" value="ECO:0007669"/>
    <property type="project" value="TreeGrafter"/>
</dbReference>
<dbReference type="OrthoDB" id="3498897at2"/>
<dbReference type="Proteomes" id="UP000487268">
    <property type="component" value="Unassembled WGS sequence"/>
</dbReference>
<dbReference type="AlphaFoldDB" id="A0A7K0C8G6"/>
<sequence>MDIRALTLDDYEPTRAVLAQAFGAITDADWERSVRGARPLLETGRLFGAYEDGRLVATARLHDMGQWWHGRRVSMGGVGGVAVVPEARGRGLGRALMTEVLRRCADFGHAVSMLYPATTPLYRSLGWEHAGSRDEVELRTEFLRVARAETAVPVRRAGPDDAAEVAATLRRIHEAAGDCGAVDRSEESWRPALDDRGFHYLAEDGFLSYGWDEGNTALVVARLVGASAATVRALWAVVGSGSSTAETVRAIVAPHDPVLWTLRERESERLTRTRWMLRVVDAPAAIEARGYPAGVTAEVPLEVEDPQVPANAGSWTLVVKDGEGRLERSAGHAGAVRLGPRGLAALYSGVPVATLRRAGLLAGGDTGALGAAFAAEPYALDFF</sequence>
<protein>
    <recommendedName>
        <fullName evidence="1">N-acetyltransferase domain-containing protein</fullName>
    </recommendedName>
</protein>
<dbReference type="Pfam" id="PF17668">
    <property type="entry name" value="Acetyltransf_17"/>
    <property type="match status" value="1"/>
</dbReference>
<dbReference type="Gene3D" id="3.30.1050.10">
    <property type="entry name" value="SCP2 sterol-binding domain"/>
    <property type="match status" value="1"/>
</dbReference>
<dbReference type="RefSeq" id="WP_153542008.1">
    <property type="nucleotide sequence ID" value="NZ_WEGH01000007.1"/>
</dbReference>
<dbReference type="CDD" id="cd04301">
    <property type="entry name" value="NAT_SF"/>
    <property type="match status" value="1"/>
</dbReference>
<dbReference type="PROSITE" id="PS51186">
    <property type="entry name" value="GNAT"/>
    <property type="match status" value="1"/>
</dbReference>
<dbReference type="PANTHER" id="PTHR37817">
    <property type="entry name" value="N-ACETYLTRANSFERASE EIS"/>
    <property type="match status" value="1"/>
</dbReference>